<dbReference type="Pfam" id="PF00366">
    <property type="entry name" value="Ribosomal_S17"/>
    <property type="match status" value="1"/>
</dbReference>
<evidence type="ECO:0008006" key="7">
    <source>
        <dbReference type="Google" id="ProtNLM"/>
    </source>
</evidence>
<dbReference type="AlphaFoldDB" id="A0AAV5AAK6"/>
<organism evidence="5 6">
    <name type="scientific">Clathrus columnatus</name>
    <dbReference type="NCBI Taxonomy" id="1419009"/>
    <lineage>
        <taxon>Eukaryota</taxon>
        <taxon>Fungi</taxon>
        <taxon>Dikarya</taxon>
        <taxon>Basidiomycota</taxon>
        <taxon>Agaricomycotina</taxon>
        <taxon>Agaricomycetes</taxon>
        <taxon>Phallomycetidae</taxon>
        <taxon>Phallales</taxon>
        <taxon>Clathraceae</taxon>
        <taxon>Clathrus</taxon>
    </lineage>
</organism>
<protein>
    <recommendedName>
        <fullName evidence="7">Nucleic acid-binding protein</fullName>
    </recommendedName>
</protein>
<accession>A0AAV5AAK6</accession>
<feature type="region of interest" description="Disordered" evidence="4">
    <location>
        <begin position="84"/>
        <end position="144"/>
    </location>
</feature>
<dbReference type="CDD" id="cd00364">
    <property type="entry name" value="Ribosomal_uS17"/>
    <property type="match status" value="1"/>
</dbReference>
<sequence length="144" mass="15714">MPPLKLTGIVTRSGFMQKTATVTISRFMVHPKTHKRIERSKKYLTHDPENVMKTGDTVMIRHCRPISARKRFVLDTVIKSPETEWEKLHANQQQGQSSASQGNDGGGAQGPLDVTAGVDALGEVREGQNSTPSKMAEKGMAGVS</sequence>
<feature type="compositionally biased region" description="Low complexity" evidence="4">
    <location>
        <begin position="90"/>
        <end position="102"/>
    </location>
</feature>
<keyword evidence="3" id="KW-0687">Ribonucleoprotein</keyword>
<name>A0AAV5AAK6_9AGAM</name>
<dbReference type="PANTHER" id="PTHR10744:SF1">
    <property type="entry name" value="SMALL RIBOSOMAL SUBUNIT PROTEIN US17M"/>
    <property type="match status" value="1"/>
</dbReference>
<dbReference type="InterPro" id="IPR000266">
    <property type="entry name" value="Ribosomal_uS17"/>
</dbReference>
<proteinExistence type="inferred from homology"/>
<dbReference type="GO" id="GO:0006412">
    <property type="term" value="P:translation"/>
    <property type="evidence" value="ECO:0007669"/>
    <property type="project" value="InterPro"/>
</dbReference>
<evidence type="ECO:0000313" key="5">
    <source>
        <dbReference type="EMBL" id="GJJ08965.1"/>
    </source>
</evidence>
<evidence type="ECO:0000256" key="4">
    <source>
        <dbReference type="SAM" id="MobiDB-lite"/>
    </source>
</evidence>
<evidence type="ECO:0000256" key="1">
    <source>
        <dbReference type="ARBA" id="ARBA00010254"/>
    </source>
</evidence>
<dbReference type="GO" id="GO:0005840">
    <property type="term" value="C:ribosome"/>
    <property type="evidence" value="ECO:0007669"/>
    <property type="project" value="UniProtKB-KW"/>
</dbReference>
<dbReference type="GO" id="GO:0005739">
    <property type="term" value="C:mitochondrion"/>
    <property type="evidence" value="ECO:0007669"/>
    <property type="project" value="TreeGrafter"/>
</dbReference>
<dbReference type="PRINTS" id="PR00973">
    <property type="entry name" value="RIBOSOMALS17"/>
</dbReference>
<comment type="similarity">
    <text evidence="1">Belongs to the universal ribosomal protein uS17 family.</text>
</comment>
<evidence type="ECO:0000313" key="6">
    <source>
        <dbReference type="Proteomes" id="UP001050691"/>
    </source>
</evidence>
<reference evidence="5" key="1">
    <citation type="submission" date="2021-10" db="EMBL/GenBank/DDBJ databases">
        <title>De novo Genome Assembly of Clathrus columnatus (Basidiomycota, Fungi) Using Illumina and Nanopore Sequence Data.</title>
        <authorList>
            <person name="Ogiso-Tanaka E."/>
            <person name="Itagaki H."/>
            <person name="Hosoya T."/>
            <person name="Hosaka K."/>
        </authorList>
    </citation>
    <scope>NUCLEOTIDE SEQUENCE</scope>
    <source>
        <strain evidence="5">MO-923</strain>
    </source>
</reference>
<comment type="caution">
    <text evidence="5">The sequence shown here is derived from an EMBL/GenBank/DDBJ whole genome shotgun (WGS) entry which is preliminary data.</text>
</comment>
<keyword evidence="6" id="KW-1185">Reference proteome</keyword>
<keyword evidence="2" id="KW-0689">Ribosomal protein</keyword>
<evidence type="ECO:0000256" key="3">
    <source>
        <dbReference type="ARBA" id="ARBA00023274"/>
    </source>
</evidence>
<dbReference type="EMBL" id="BPWL01000003">
    <property type="protein sequence ID" value="GJJ08965.1"/>
    <property type="molecule type" value="Genomic_DNA"/>
</dbReference>
<dbReference type="PANTHER" id="PTHR10744">
    <property type="entry name" value="40S RIBOSOMAL PROTEIN S11 FAMILY MEMBER"/>
    <property type="match status" value="1"/>
</dbReference>
<dbReference type="InterPro" id="IPR012340">
    <property type="entry name" value="NA-bd_OB-fold"/>
</dbReference>
<gene>
    <name evidence="5" type="ORF">Clacol_003186</name>
</gene>
<dbReference type="NCBIfam" id="NF004123">
    <property type="entry name" value="PRK05610.1"/>
    <property type="match status" value="1"/>
</dbReference>
<dbReference type="GO" id="GO:0003735">
    <property type="term" value="F:structural constituent of ribosome"/>
    <property type="evidence" value="ECO:0007669"/>
    <property type="project" value="InterPro"/>
</dbReference>
<dbReference type="Proteomes" id="UP001050691">
    <property type="component" value="Unassembled WGS sequence"/>
</dbReference>
<evidence type="ECO:0000256" key="2">
    <source>
        <dbReference type="ARBA" id="ARBA00022980"/>
    </source>
</evidence>
<dbReference type="GO" id="GO:1990904">
    <property type="term" value="C:ribonucleoprotein complex"/>
    <property type="evidence" value="ECO:0007669"/>
    <property type="project" value="UniProtKB-KW"/>
</dbReference>
<dbReference type="Gene3D" id="2.40.50.140">
    <property type="entry name" value="Nucleic acid-binding proteins"/>
    <property type="match status" value="1"/>
</dbReference>
<dbReference type="SUPFAM" id="SSF50249">
    <property type="entry name" value="Nucleic acid-binding proteins"/>
    <property type="match status" value="1"/>
</dbReference>